<protein>
    <submittedName>
        <fullName evidence="1">Putative glycosyltransferase domain containing protein</fullName>
    </submittedName>
</protein>
<dbReference type="RefSeq" id="WP_059060916.1">
    <property type="nucleotide sequence ID" value="NZ_LN879502.1"/>
</dbReference>
<organism evidence="1 2">
    <name type="scientific">Candidatus Protochlamydia naegleriophila</name>
    <dbReference type="NCBI Taxonomy" id="389348"/>
    <lineage>
        <taxon>Bacteria</taxon>
        <taxon>Pseudomonadati</taxon>
        <taxon>Chlamydiota</taxon>
        <taxon>Chlamydiia</taxon>
        <taxon>Parachlamydiales</taxon>
        <taxon>Parachlamydiaceae</taxon>
        <taxon>Candidatus Protochlamydia</taxon>
    </lineage>
</organism>
<dbReference type="PANTHER" id="PTHR12526:SF635">
    <property type="entry name" value="GLYCOSYL TRANSFERASE GROUP 1"/>
    <property type="match status" value="1"/>
</dbReference>
<dbReference type="KEGG" id="pnl:PNK_1199"/>
<keyword evidence="2" id="KW-1185">Reference proteome</keyword>
<keyword evidence="1" id="KW-0808">Transferase</keyword>
<dbReference type="SUPFAM" id="SSF53756">
    <property type="entry name" value="UDP-Glycosyltransferase/glycogen phosphorylase"/>
    <property type="match status" value="1"/>
</dbReference>
<accession>A0A0U5ERM4</accession>
<dbReference type="EMBL" id="LN879502">
    <property type="protein sequence ID" value="CUI16816.1"/>
    <property type="molecule type" value="Genomic_DNA"/>
</dbReference>
<sequence length="441" mass="49990">MATILIYTSNVVGKAMAGPAIRSWEFAKSLSQKHKVVLVTPNQTAIEGEGFKIIAKRDSGLTQWIKYADVMITQGLTLSMAWQAKKYGIKIIIDAYDPIPLELLELFKRDPDKVRNERLNSSLNHLIFNFKMADAILCASEKQRDLWMGFLLGQKLITFSSYDQNNSLRQLIDVVPFGLPKEAPVKTGPGLREKYGFSAQDKILLWGGGIWNWFDPLSLIRAVASLSKHRSDIKLVFMGIKNPDPSVPEMAMSVEAIRLAKELGELDRSVFFNHGWVPYEERHNSLLDATIGVSTHFDHLETRYSFRTRMLDYIWTKLPILATAGDSFAELIDQHKLGKVVPYQDEQALAEAIETLIDNPEQMDKIKANLEAFSPQFQWDIVIKPVEEMIAHFAKQPAPSLHYKDLKTLSTFVSNQVAEKGLKQTAQLVLNKTLNNFTRRP</sequence>
<proteinExistence type="predicted"/>
<dbReference type="AlphaFoldDB" id="A0A0U5ERM4"/>
<dbReference type="GO" id="GO:0016757">
    <property type="term" value="F:glycosyltransferase activity"/>
    <property type="evidence" value="ECO:0007669"/>
    <property type="project" value="TreeGrafter"/>
</dbReference>
<dbReference type="InParanoid" id="A0A0U5ERM4"/>
<reference evidence="2" key="1">
    <citation type="submission" date="2015-09" db="EMBL/GenBank/DDBJ databases">
        <authorList>
            <person name="Bertelli C."/>
        </authorList>
    </citation>
    <scope>NUCLEOTIDE SEQUENCE [LARGE SCALE GENOMIC DNA]</scope>
    <source>
        <strain evidence="2">KNic</strain>
    </source>
</reference>
<name>A0A0U5ERM4_9BACT</name>
<evidence type="ECO:0000313" key="2">
    <source>
        <dbReference type="Proteomes" id="UP000069902"/>
    </source>
</evidence>
<dbReference type="STRING" id="389348.PNK_1199"/>
<gene>
    <name evidence="1" type="ORF">PNK_1199</name>
</gene>
<dbReference type="Proteomes" id="UP000069902">
    <property type="component" value="Chromosome cPNK"/>
</dbReference>
<dbReference type="Pfam" id="PF13692">
    <property type="entry name" value="Glyco_trans_1_4"/>
    <property type="match status" value="1"/>
</dbReference>
<evidence type="ECO:0000313" key="1">
    <source>
        <dbReference type="EMBL" id="CUI16816.1"/>
    </source>
</evidence>
<dbReference type="PATRIC" id="fig|389348.3.peg.1330"/>
<dbReference type="PANTHER" id="PTHR12526">
    <property type="entry name" value="GLYCOSYLTRANSFERASE"/>
    <property type="match status" value="1"/>
</dbReference>
<dbReference type="Gene3D" id="3.40.50.2000">
    <property type="entry name" value="Glycogen Phosphorylase B"/>
    <property type="match status" value="1"/>
</dbReference>